<dbReference type="InterPro" id="IPR036291">
    <property type="entry name" value="NAD(P)-bd_dom_sf"/>
</dbReference>
<dbReference type="Gene3D" id="3.40.50.720">
    <property type="entry name" value="NAD(P)-binding Rossmann-like Domain"/>
    <property type="match status" value="1"/>
</dbReference>
<reference evidence="2 4" key="1">
    <citation type="submission" date="2015-11" db="EMBL/GenBank/DDBJ databases">
        <title>Genomic analysis of 38 Legionella species identifies large and diverse effector repertoires.</title>
        <authorList>
            <person name="Burstein D."/>
            <person name="Amaro F."/>
            <person name="Zusman T."/>
            <person name="Lifshitz Z."/>
            <person name="Cohen O."/>
            <person name="Gilbert J.A."/>
            <person name="Pupko T."/>
            <person name="Shuman H.A."/>
            <person name="Segal G."/>
        </authorList>
    </citation>
    <scope>NUCLEOTIDE SEQUENCE [LARGE SCALE GENOMIC DNA]</scope>
    <source>
        <strain evidence="2 4">CDC#1407-AL-14</strain>
    </source>
</reference>
<accession>A0A378I802</accession>
<sequence length="328" mass="36916">MRILITGGCGFIGSHIADLLIKKGHEVSVIDDLSSGSMSNIAHLSNHPNFHFSQADILTWPKLQEMVSWSECIYHLAAIIGVFRVITEPLNVMEVNLTATGRLFKAVSESRSKPHVVFASSSSVYGPSPKSSMMEDDDLIVESASNPLRFYAISKLTSEAIAMAYHKTYKLPVTIVRFFNMIGPNQTGRYGMVVPRFIQQACTNNPLTIFGDGTQVRSFCDVRDALSALMLLNFEDKNTFRIVNIGNDREITINELAKMVIKQANSKSDVIYIPYEEAYGMEYHDITRRKPDLSRLRSLTGFKNEWTLEQTIDDLIRLYKPNHTILAL</sequence>
<dbReference type="RefSeq" id="WP_058524538.1">
    <property type="nucleotide sequence ID" value="NZ_CAAAHV010000003.1"/>
</dbReference>
<dbReference type="Pfam" id="PF01370">
    <property type="entry name" value="Epimerase"/>
    <property type="match status" value="1"/>
</dbReference>
<evidence type="ECO:0000313" key="4">
    <source>
        <dbReference type="Proteomes" id="UP000054735"/>
    </source>
</evidence>
<protein>
    <submittedName>
        <fullName evidence="3">NAD dependent epimerase/dehydratase family protein</fullName>
    </submittedName>
</protein>
<organism evidence="3 5">
    <name type="scientific">Legionella birminghamensis</name>
    <dbReference type="NCBI Taxonomy" id="28083"/>
    <lineage>
        <taxon>Bacteria</taxon>
        <taxon>Pseudomonadati</taxon>
        <taxon>Pseudomonadota</taxon>
        <taxon>Gammaproteobacteria</taxon>
        <taxon>Legionellales</taxon>
        <taxon>Legionellaceae</taxon>
        <taxon>Legionella</taxon>
    </lineage>
</organism>
<evidence type="ECO:0000313" key="2">
    <source>
        <dbReference type="EMBL" id="KTC67933.1"/>
    </source>
</evidence>
<name>A0A378I802_9GAMM</name>
<reference evidence="3 5" key="2">
    <citation type="submission" date="2018-06" db="EMBL/GenBank/DDBJ databases">
        <authorList>
            <consortium name="Pathogen Informatics"/>
            <person name="Doyle S."/>
        </authorList>
    </citation>
    <scope>NUCLEOTIDE SEQUENCE [LARGE SCALE GENOMIC DNA]</scope>
    <source>
        <strain evidence="3 5">NCTC12437</strain>
    </source>
</reference>
<feature type="domain" description="NAD-dependent epimerase/dehydratase" evidence="1">
    <location>
        <begin position="3"/>
        <end position="246"/>
    </location>
</feature>
<dbReference type="Proteomes" id="UP000054735">
    <property type="component" value="Unassembled WGS sequence"/>
</dbReference>
<dbReference type="AlphaFoldDB" id="A0A378I802"/>
<dbReference type="SUPFAM" id="SSF51735">
    <property type="entry name" value="NAD(P)-binding Rossmann-fold domains"/>
    <property type="match status" value="1"/>
</dbReference>
<dbReference type="PANTHER" id="PTHR43245">
    <property type="entry name" value="BIFUNCTIONAL POLYMYXIN RESISTANCE PROTEIN ARNA"/>
    <property type="match status" value="1"/>
</dbReference>
<keyword evidence="4" id="KW-1185">Reference proteome</keyword>
<dbReference type="EMBL" id="LNXT01000048">
    <property type="protein sequence ID" value="KTC67933.1"/>
    <property type="molecule type" value="Genomic_DNA"/>
</dbReference>
<dbReference type="Proteomes" id="UP000255066">
    <property type="component" value="Unassembled WGS sequence"/>
</dbReference>
<proteinExistence type="predicted"/>
<dbReference type="STRING" id="28083.Lbir_2535"/>
<dbReference type="InterPro" id="IPR050177">
    <property type="entry name" value="Lipid_A_modif_metabolic_enz"/>
</dbReference>
<dbReference type="OrthoDB" id="9803010at2"/>
<dbReference type="EMBL" id="UGNW01000001">
    <property type="protein sequence ID" value="STX31358.1"/>
    <property type="molecule type" value="Genomic_DNA"/>
</dbReference>
<gene>
    <name evidence="3" type="primary">arnA_2</name>
    <name evidence="2" type="ORF">Lbir_2535</name>
    <name evidence="3" type="ORF">NCTC12437_01130</name>
</gene>
<evidence type="ECO:0000313" key="5">
    <source>
        <dbReference type="Proteomes" id="UP000255066"/>
    </source>
</evidence>
<dbReference type="PANTHER" id="PTHR43245:SF53">
    <property type="entry name" value="EPIMERASE-RELATED"/>
    <property type="match status" value="1"/>
</dbReference>
<evidence type="ECO:0000259" key="1">
    <source>
        <dbReference type="Pfam" id="PF01370"/>
    </source>
</evidence>
<dbReference type="InterPro" id="IPR001509">
    <property type="entry name" value="Epimerase_deHydtase"/>
</dbReference>
<evidence type="ECO:0000313" key="3">
    <source>
        <dbReference type="EMBL" id="STX31358.1"/>
    </source>
</evidence>